<evidence type="ECO:0000256" key="5">
    <source>
        <dbReference type="ARBA" id="ARBA00022729"/>
    </source>
</evidence>
<accession>A0A9Q9X334</accession>
<keyword evidence="8 12" id="KW-0472">Membrane</keyword>
<keyword evidence="4 12" id="KW-0812">Transmembrane</keyword>
<sequence>MNRVTLGPGVTYRLSAQRKHPPVAMAVRGCVTLLFILLSGIVHAEDLVTSSLPATQEFSTNKVLSGTSSPTTFKHSSTASSTAVTTAPTTSHTTTKSTTEPTTTTHQTTTKSTTEPTTTTHQTTTKSTTEPTTTTHQTTTKSTTESPTTTHQTTTKSTTEPTTTTPQTTTKSTTEPTTTTPQTTTKSTTEPPTTPHHNTTNSTTEAPTTVHSNATTAPTPPPTSPPVPNPTVGNYSVKSDNATVCLLAKMGLQFRFRMSEDSSFQTLNLDPSANVTEVSGTCGSGGNDASLLLKSEEITVHFVFTNVSQKFRLHALTLSVKLGNGNFFNASNNNLSLWEASVGSSYMCRKEQSYNITDKLTLNTFELQVQPFAVQNNKFNTAEDCIADEPDNFIVPIAVGVALAVLVFIVLLAYLIGRKRSQTSGYEQFDS</sequence>
<evidence type="ECO:0000256" key="11">
    <source>
        <dbReference type="ARBA" id="ARBA00023228"/>
    </source>
</evidence>
<feature type="domain" description="Lysosome-associated membrane glycoprotein 2-like transmembrane" evidence="16">
    <location>
        <begin position="395"/>
        <end position="426"/>
    </location>
</feature>
<evidence type="ECO:0000256" key="2">
    <source>
        <dbReference type="ARBA" id="ARBA00004530"/>
    </source>
</evidence>
<feature type="domain" description="Lysosome-associated membrane glycoprotein 2-like luminal" evidence="15">
    <location>
        <begin position="230"/>
        <end position="374"/>
    </location>
</feature>
<dbReference type="RefSeq" id="XP_042594334.1">
    <property type="nucleotide sequence ID" value="XM_042738400.1"/>
</dbReference>
<evidence type="ECO:0000256" key="3">
    <source>
        <dbReference type="ARBA" id="ARBA00022475"/>
    </source>
</evidence>
<dbReference type="GO" id="GO:0009267">
    <property type="term" value="P:cellular response to starvation"/>
    <property type="evidence" value="ECO:0007669"/>
    <property type="project" value="TreeGrafter"/>
</dbReference>
<name>A0A9Q9X334_CYPCA</name>
<dbReference type="GO" id="GO:0005765">
    <property type="term" value="C:lysosomal membrane"/>
    <property type="evidence" value="ECO:0007669"/>
    <property type="project" value="UniProtKB-SubCell"/>
</dbReference>
<keyword evidence="6" id="KW-0967">Endosome</keyword>
<dbReference type="PROSITE" id="PS51407">
    <property type="entry name" value="LAMP_3"/>
    <property type="match status" value="1"/>
</dbReference>
<dbReference type="AlphaFoldDB" id="A0A9Q9X334"/>
<dbReference type="Pfam" id="PF21222">
    <property type="entry name" value="Lamp2_2nd"/>
    <property type="match status" value="1"/>
</dbReference>
<dbReference type="GO" id="GO:0005886">
    <property type="term" value="C:plasma membrane"/>
    <property type="evidence" value="ECO:0007669"/>
    <property type="project" value="UniProtKB-SubCell"/>
</dbReference>
<evidence type="ECO:0000256" key="10">
    <source>
        <dbReference type="ARBA" id="ARBA00023180"/>
    </source>
</evidence>
<evidence type="ECO:0000256" key="14">
    <source>
        <dbReference type="SAM" id="Phobius"/>
    </source>
</evidence>
<organism evidence="17">
    <name type="scientific">Cyprinus carpio</name>
    <name type="common">Common carp</name>
    <dbReference type="NCBI Taxonomy" id="7962"/>
    <lineage>
        <taxon>Eukaryota</taxon>
        <taxon>Metazoa</taxon>
        <taxon>Chordata</taxon>
        <taxon>Craniata</taxon>
        <taxon>Vertebrata</taxon>
        <taxon>Euteleostomi</taxon>
        <taxon>Actinopterygii</taxon>
        <taxon>Neopterygii</taxon>
        <taxon>Teleostei</taxon>
        <taxon>Ostariophysi</taxon>
        <taxon>Cypriniformes</taxon>
        <taxon>Cyprinidae</taxon>
        <taxon>Cyprininae</taxon>
        <taxon>Cyprinus</taxon>
    </lineage>
</organism>
<dbReference type="InterPro" id="IPR002000">
    <property type="entry name" value="Lysosome-assoc_membr_glycop"/>
</dbReference>
<evidence type="ECO:0000256" key="12">
    <source>
        <dbReference type="PROSITE-ProRule" id="PRU00740"/>
    </source>
</evidence>
<proteinExistence type="inferred from homology"/>
<dbReference type="InterPro" id="IPR048524">
    <property type="entry name" value="Lamp2-like_TM"/>
</dbReference>
<feature type="region of interest" description="Disordered" evidence="13">
    <location>
        <begin position="62"/>
        <end position="234"/>
    </location>
</feature>
<dbReference type="FunFam" id="2.40.160.110:FF:000001">
    <property type="entry name" value="lysosome-associated membrane glycoprotein 2 isoform X2"/>
    <property type="match status" value="1"/>
</dbReference>
<evidence type="ECO:0000256" key="13">
    <source>
        <dbReference type="SAM" id="MobiDB-lite"/>
    </source>
</evidence>
<feature type="transmembrane region" description="Helical" evidence="14">
    <location>
        <begin position="393"/>
        <end position="416"/>
    </location>
</feature>
<keyword evidence="3" id="KW-1003">Cell membrane</keyword>
<dbReference type="GO" id="GO:0000421">
    <property type="term" value="C:autophagosome membrane"/>
    <property type="evidence" value="ECO:0007669"/>
    <property type="project" value="TreeGrafter"/>
</dbReference>
<keyword evidence="7 14" id="KW-1133">Transmembrane helix</keyword>
<reference evidence="17" key="1">
    <citation type="submission" date="2025-08" db="UniProtKB">
        <authorList>
            <consortium name="RefSeq"/>
        </authorList>
    </citation>
    <scope>IDENTIFICATION</scope>
    <source>
        <tissue evidence="17">Muscle</tissue>
    </source>
</reference>
<feature type="compositionally biased region" description="Polar residues" evidence="13">
    <location>
        <begin position="62"/>
        <end position="73"/>
    </location>
</feature>
<dbReference type="PANTHER" id="PTHR11506">
    <property type="entry name" value="LYSOSOME-ASSOCIATED MEMBRANE GLYCOPROTEIN"/>
    <property type="match status" value="1"/>
</dbReference>
<evidence type="ECO:0000256" key="1">
    <source>
        <dbReference type="ARBA" id="ARBA00004251"/>
    </source>
</evidence>
<gene>
    <name evidence="17" type="primary">LOC109102245</name>
</gene>
<dbReference type="GeneID" id="109102245"/>
<feature type="compositionally biased region" description="Pro residues" evidence="13">
    <location>
        <begin position="218"/>
        <end position="229"/>
    </location>
</feature>
<keyword evidence="9 12" id="KW-1015">Disulfide bond</keyword>
<dbReference type="InterPro" id="IPR048528">
    <property type="entry name" value="Lamp2-like_luminal"/>
</dbReference>
<evidence type="ECO:0000259" key="16">
    <source>
        <dbReference type="Pfam" id="PF21222"/>
    </source>
</evidence>
<comment type="caution">
    <text evidence="12">Lacks conserved residue(s) required for the propagation of feature annotation.</text>
</comment>
<feature type="disulfide bond" evidence="12">
    <location>
        <begin position="348"/>
        <end position="385"/>
    </location>
</feature>
<evidence type="ECO:0000259" key="15">
    <source>
        <dbReference type="Pfam" id="PF01299"/>
    </source>
</evidence>
<evidence type="ECO:0000256" key="7">
    <source>
        <dbReference type="ARBA" id="ARBA00022989"/>
    </source>
</evidence>
<evidence type="ECO:0000256" key="9">
    <source>
        <dbReference type="ARBA" id="ARBA00023157"/>
    </source>
</evidence>
<dbReference type="GO" id="GO:0031902">
    <property type="term" value="C:late endosome membrane"/>
    <property type="evidence" value="ECO:0007669"/>
    <property type="project" value="TreeGrafter"/>
</dbReference>
<evidence type="ECO:0000256" key="4">
    <source>
        <dbReference type="ARBA" id="ARBA00022692"/>
    </source>
</evidence>
<dbReference type="OrthoDB" id="6232933at2759"/>
<dbReference type="Pfam" id="PF01299">
    <property type="entry name" value="Lamp2-like_luminal"/>
    <property type="match status" value="1"/>
</dbReference>
<keyword evidence="11 12" id="KW-0458">Lysosome</keyword>
<keyword evidence="5" id="KW-0732">Signal</keyword>
<comment type="similarity">
    <text evidence="12">Belongs to the LAMP family.</text>
</comment>
<dbReference type="GO" id="GO:0061740">
    <property type="term" value="P:protein targeting to lysosome involved in chaperone-mediated autophagy"/>
    <property type="evidence" value="ECO:0007669"/>
    <property type="project" value="TreeGrafter"/>
</dbReference>
<keyword evidence="10" id="KW-0325">Glycoprotein</keyword>
<evidence type="ECO:0000256" key="8">
    <source>
        <dbReference type="ARBA" id="ARBA00023136"/>
    </source>
</evidence>
<dbReference type="GO" id="GO:0097352">
    <property type="term" value="P:autophagosome maturation"/>
    <property type="evidence" value="ECO:0007669"/>
    <property type="project" value="TreeGrafter"/>
</dbReference>
<dbReference type="Proteomes" id="UP001155660">
    <property type="component" value="Chromosome B14"/>
</dbReference>
<dbReference type="PANTHER" id="PTHR11506:SF6">
    <property type="entry name" value="LYSOSOME-ASSOCIATED MEMBRANE GLYCOPROTEIN 2"/>
    <property type="match status" value="1"/>
</dbReference>
<dbReference type="KEGG" id="ccar:109102245"/>
<protein>
    <submittedName>
        <fullName evidence="17">Salivary glue protein Sgs-3-like isoform X1</fullName>
    </submittedName>
</protein>
<evidence type="ECO:0000256" key="6">
    <source>
        <dbReference type="ARBA" id="ARBA00022753"/>
    </source>
</evidence>
<comment type="subcellular location">
    <subcellularLocation>
        <location evidence="1">Cell membrane</location>
        <topology evidence="1">Single-pass type I membrane protein</topology>
    </subcellularLocation>
    <subcellularLocation>
        <location evidence="2">Endosome membrane</location>
        <topology evidence="2">Single-pass type I membrane protein</topology>
    </subcellularLocation>
    <subcellularLocation>
        <location evidence="12">Lysosome membrane</location>
        <topology evidence="12">Single-pass type I membrane protein</topology>
    </subcellularLocation>
</comment>
<feature type="compositionally biased region" description="Low complexity" evidence="13">
    <location>
        <begin position="74"/>
        <end position="217"/>
    </location>
</feature>
<evidence type="ECO:0000313" key="17">
    <source>
        <dbReference type="RefSeq" id="XP_042594334.1"/>
    </source>
</evidence>